<dbReference type="GO" id="GO:0016757">
    <property type="term" value="F:glycosyltransferase activity"/>
    <property type="evidence" value="ECO:0007669"/>
    <property type="project" value="UniProtKB-KW"/>
</dbReference>
<feature type="transmembrane region" description="Helical" evidence="10">
    <location>
        <begin position="146"/>
        <end position="168"/>
    </location>
</feature>
<evidence type="ECO:0000256" key="7">
    <source>
        <dbReference type="ARBA" id="ARBA00022824"/>
    </source>
</evidence>
<feature type="transmembrane region" description="Helical" evidence="10">
    <location>
        <begin position="327"/>
        <end position="345"/>
    </location>
</feature>
<feature type="transmembrane region" description="Helical" evidence="10">
    <location>
        <begin position="795"/>
        <end position="823"/>
    </location>
</feature>
<dbReference type="EMBL" id="CP090892">
    <property type="protein sequence ID" value="ULU05858.1"/>
    <property type="molecule type" value="Genomic_DNA"/>
</dbReference>
<keyword evidence="4 10" id="KW-0328">Glycosyltransferase</keyword>
<feature type="compositionally biased region" description="Basic and acidic residues" evidence="11">
    <location>
        <begin position="12"/>
        <end position="29"/>
    </location>
</feature>
<feature type="transmembrane region" description="Helical" evidence="10">
    <location>
        <begin position="351"/>
        <end position="371"/>
    </location>
</feature>
<keyword evidence="9 10" id="KW-0472">Membrane</keyword>
<comment type="similarity">
    <text evidence="3 10">Belongs to the glycosyltransferase 22 family.</text>
</comment>
<evidence type="ECO:0000256" key="11">
    <source>
        <dbReference type="SAM" id="MobiDB-lite"/>
    </source>
</evidence>
<evidence type="ECO:0000313" key="13">
    <source>
        <dbReference type="Proteomes" id="UP000827892"/>
    </source>
</evidence>
<comment type="pathway">
    <text evidence="2">Protein modification; protein glycosylation.</text>
</comment>
<name>A0AAE9IUP0_CAEBR</name>
<feature type="compositionally biased region" description="Polar residues" evidence="11">
    <location>
        <begin position="996"/>
        <end position="1017"/>
    </location>
</feature>
<feature type="transmembrane region" description="Helical" evidence="10">
    <location>
        <begin position="188"/>
        <end position="215"/>
    </location>
</feature>
<dbReference type="EC" id="2.4.1.-" evidence="10"/>
<evidence type="ECO:0000256" key="9">
    <source>
        <dbReference type="ARBA" id="ARBA00023136"/>
    </source>
</evidence>
<keyword evidence="8 10" id="KW-1133">Transmembrane helix</keyword>
<dbReference type="AlphaFoldDB" id="A0AAE9IUP0"/>
<feature type="compositionally biased region" description="Polar residues" evidence="11">
    <location>
        <begin position="1"/>
        <end position="10"/>
    </location>
</feature>
<sequence length="1258" mass="144398">MRNRKGSTPQKGRLDEEPKRPLPSRKEDSWSNEQDFDLTMMLALSAFRMFSGFFGVINDCDEVYNYWEPLHLFLYGEGFQTWEYSPIYAIRSYFYIGLHYIPAWFVSFRPKVEVFIFIRCILSLLCACGEYYAYRAICRNINARTGRFFYFFSVFSPGVFLASATFLPSSFCMSLSYYIIASFVSRRWTLGIFCVAFSALVGWPFSAVIGLPFVVHMLFVEDLKSEFVLASLGSGLGIGVVQFLTDTHYFGKPVVASLNIVLYNVLSGPGPSLYGEEPITFYIKNLFLNWNIAVFIILLGCPLTLWRFWASRRAGGLGAFYRRNSSVVLFAITAALWMLIFGSQAHKEERFLFPIYPFIALLAAVVYNCFFETIIGQLAVNQRTIITVMILSCFALLSTSRAFSVHRNYAAQSEIYEVLEKELGSGVEYNVNFRFGMEENGVNKDERINPGSNDVQICVGKEWHRFPSSFFVPNYDRNGRKVRMQFVKSEFTGLLPKPFKATMNLIDSTRHEPSDMNNMNKEETSRYVSLDSCDYFVDLDMPATELEPNLGEKPTEWKPIITRPFIDLSKPTKYFGLLRAFYVPHFSDKANSMTTYTVYKKISEVIPTNTNMTIERRRSQKLYHGDKEPISRWQPSMGAVVKLLLSIRISGALWSVIRDTDETYNFWEALHSLTYYNSTSKWECPPTHTSRSYFFLWLHSIPSSFFANSFGQSKIVVFTLVRLTIGIACLAGEYYAFDSISKRINVSTGRYFLIFSAFSSGMFHASVTLTPYTFSMICSFFYIGAYLNEKNKLSMFFWVMSVAIGSPHTTVFGLTLLLNSLYYKKKDVGIKKEDVVSVTIFAAVTTLATSYVETIYYGFGHSARRGLLWTDFTHGQSSPQMAVISILDFISNWNTASFLAVVGPYLSYKVYRKYRVPAENDIRYRLPNPIDQIHDCFTIFNLARDCFFWFASFALLSRKFERFMFPIYPHVALFAALACDAIPRLLADELEEASPMRNTPTVKSSRHPLSTTPTSRFSRNPTTPRTEPTRSRTDSNTETTSPLVPEPTDLLVADNSMRKSGVRIVRIVVGLFVICSFLRVYSSHQSYGSEMDIYKGLHEELNAHEEFGRFNDPIRLCLGKAWKRFPSSFFIPSEAEDGKGNSRKVEMKFLDFEYTGISPESYKELKPLGFMLSNGQCDVKSKNAVLSSCDYVIDIDKPSTKKNHDFREMPEQWKRIISLPYLDEERSHPLMRHFSIPFFSSYFEQIQFTTISLYRKVV</sequence>
<feature type="transmembrane region" description="Helical" evidence="10">
    <location>
        <begin position="758"/>
        <end position="783"/>
    </location>
</feature>
<evidence type="ECO:0000256" key="1">
    <source>
        <dbReference type="ARBA" id="ARBA00004477"/>
    </source>
</evidence>
<proteinExistence type="inferred from homology"/>
<feature type="transmembrane region" description="Helical" evidence="10">
    <location>
        <begin position="835"/>
        <end position="859"/>
    </location>
</feature>
<dbReference type="InterPro" id="IPR005599">
    <property type="entry name" value="GPI_mannosylTrfase"/>
</dbReference>
<feature type="region of interest" description="Disordered" evidence="11">
    <location>
        <begin position="1"/>
        <end position="30"/>
    </location>
</feature>
<evidence type="ECO:0000256" key="3">
    <source>
        <dbReference type="ARBA" id="ARBA00007063"/>
    </source>
</evidence>
<keyword evidence="7 10" id="KW-0256">Endoplasmic reticulum</keyword>
<keyword evidence="5" id="KW-0808">Transferase</keyword>
<evidence type="ECO:0000256" key="4">
    <source>
        <dbReference type="ARBA" id="ARBA00022676"/>
    </source>
</evidence>
<feature type="region of interest" description="Disordered" evidence="11">
    <location>
        <begin position="996"/>
        <end position="1047"/>
    </location>
</feature>
<dbReference type="PANTHER" id="PTHR22760:SF2">
    <property type="entry name" value="ALPHA-1,2-MANNOSYLTRANSFERASE ALG9"/>
    <property type="match status" value="1"/>
</dbReference>
<dbReference type="Proteomes" id="UP000827892">
    <property type="component" value="Chromosome II"/>
</dbReference>
<evidence type="ECO:0000256" key="10">
    <source>
        <dbReference type="RuleBase" id="RU363075"/>
    </source>
</evidence>
<evidence type="ECO:0000313" key="12">
    <source>
        <dbReference type="EMBL" id="ULU05858.1"/>
    </source>
</evidence>
<evidence type="ECO:0000256" key="5">
    <source>
        <dbReference type="ARBA" id="ARBA00022679"/>
    </source>
</evidence>
<dbReference type="Pfam" id="PF03901">
    <property type="entry name" value="Glyco_transf_22"/>
    <property type="match status" value="2"/>
</dbReference>
<feature type="transmembrane region" description="Helical" evidence="10">
    <location>
        <begin position="383"/>
        <end position="403"/>
    </location>
</feature>
<reference evidence="12 13" key="1">
    <citation type="submission" date="2022-05" db="EMBL/GenBank/DDBJ databases">
        <title>Chromosome-level reference genomes for two strains of Caenorhabditis briggsae: an improved platform for comparative genomics.</title>
        <authorList>
            <person name="Stevens L."/>
            <person name="Andersen E.C."/>
        </authorList>
    </citation>
    <scope>NUCLEOTIDE SEQUENCE [LARGE SCALE GENOMIC DNA]</scope>
    <source>
        <strain evidence="12">QX1410_ONT</strain>
        <tissue evidence="12">Whole-organism</tissue>
    </source>
</reference>
<evidence type="ECO:0000256" key="2">
    <source>
        <dbReference type="ARBA" id="ARBA00004922"/>
    </source>
</evidence>
<evidence type="ECO:0000256" key="8">
    <source>
        <dbReference type="ARBA" id="ARBA00022989"/>
    </source>
</evidence>
<keyword evidence="6 10" id="KW-0812">Transmembrane</keyword>
<comment type="subcellular location">
    <subcellularLocation>
        <location evidence="1 10">Endoplasmic reticulum membrane</location>
        <topology evidence="1 10">Multi-pass membrane protein</topology>
    </subcellularLocation>
</comment>
<feature type="transmembrane region" description="Helical" evidence="10">
    <location>
        <begin position="114"/>
        <end position="134"/>
    </location>
</feature>
<dbReference type="PANTHER" id="PTHR22760">
    <property type="entry name" value="GLYCOSYLTRANSFERASE"/>
    <property type="match status" value="1"/>
</dbReference>
<gene>
    <name evidence="12" type="ORF">L3Y34_018052</name>
</gene>
<organism evidence="12 13">
    <name type="scientific">Caenorhabditis briggsae</name>
    <dbReference type="NCBI Taxonomy" id="6238"/>
    <lineage>
        <taxon>Eukaryota</taxon>
        <taxon>Metazoa</taxon>
        <taxon>Ecdysozoa</taxon>
        <taxon>Nematoda</taxon>
        <taxon>Chromadorea</taxon>
        <taxon>Rhabditida</taxon>
        <taxon>Rhabditina</taxon>
        <taxon>Rhabditomorpha</taxon>
        <taxon>Rhabditoidea</taxon>
        <taxon>Rhabditidae</taxon>
        <taxon>Peloderinae</taxon>
        <taxon>Caenorhabditis</taxon>
    </lineage>
</organism>
<accession>A0AAE9IUP0</accession>
<feature type="transmembrane region" description="Helical" evidence="10">
    <location>
        <begin position="92"/>
        <end position="108"/>
    </location>
</feature>
<protein>
    <recommendedName>
        <fullName evidence="10">Mannosyltransferase</fullName>
        <ecNumber evidence="10">2.4.1.-</ecNumber>
    </recommendedName>
</protein>
<feature type="transmembrane region" description="Helical" evidence="10">
    <location>
        <begin position="715"/>
        <end position="737"/>
    </location>
</feature>
<feature type="transmembrane region" description="Helical" evidence="10">
    <location>
        <begin position="1064"/>
        <end position="1081"/>
    </location>
</feature>
<evidence type="ECO:0000256" key="6">
    <source>
        <dbReference type="ARBA" id="ARBA00022692"/>
    </source>
</evidence>
<dbReference type="GO" id="GO:0005789">
    <property type="term" value="C:endoplasmic reticulum membrane"/>
    <property type="evidence" value="ECO:0007669"/>
    <property type="project" value="UniProtKB-SubCell"/>
</dbReference>
<feature type="transmembrane region" description="Helical" evidence="10">
    <location>
        <begin position="227"/>
        <end position="245"/>
    </location>
</feature>
<feature type="transmembrane region" description="Helical" evidence="10">
    <location>
        <begin position="287"/>
        <end position="306"/>
    </location>
</feature>